<dbReference type="SUPFAM" id="SSF52047">
    <property type="entry name" value="RNI-like"/>
    <property type="match status" value="1"/>
</dbReference>
<dbReference type="InterPro" id="IPR032675">
    <property type="entry name" value="LRR_dom_sf"/>
</dbReference>
<reference evidence="1" key="1">
    <citation type="journal article" date="2020" name="Fungal Divers.">
        <title>Resolving the Mortierellaceae phylogeny through synthesis of multi-gene phylogenetics and phylogenomics.</title>
        <authorList>
            <person name="Vandepol N."/>
            <person name="Liber J."/>
            <person name="Desiro A."/>
            <person name="Na H."/>
            <person name="Kennedy M."/>
            <person name="Barry K."/>
            <person name="Grigoriev I.V."/>
            <person name="Miller A.N."/>
            <person name="O'Donnell K."/>
            <person name="Stajich J.E."/>
            <person name="Bonito G."/>
        </authorList>
    </citation>
    <scope>NUCLEOTIDE SEQUENCE</scope>
    <source>
        <strain evidence="1">NRRL 28262</strain>
    </source>
</reference>
<evidence type="ECO:0000313" key="2">
    <source>
        <dbReference type="Proteomes" id="UP001194580"/>
    </source>
</evidence>
<dbReference type="Proteomes" id="UP001194580">
    <property type="component" value="Unassembled WGS sequence"/>
</dbReference>
<dbReference type="EMBL" id="JAAAIL010000541">
    <property type="protein sequence ID" value="KAG0274970.1"/>
    <property type="molecule type" value="Genomic_DNA"/>
</dbReference>
<name>A0AAD4DD17_9FUNG</name>
<dbReference type="AlphaFoldDB" id="A0AAD4DD17"/>
<comment type="caution">
    <text evidence="1">The sequence shown here is derived from an EMBL/GenBank/DDBJ whole genome shotgun (WGS) entry which is preliminary data.</text>
</comment>
<dbReference type="Gene3D" id="3.80.10.10">
    <property type="entry name" value="Ribonuclease Inhibitor"/>
    <property type="match status" value="1"/>
</dbReference>
<evidence type="ECO:0000313" key="1">
    <source>
        <dbReference type="EMBL" id="KAG0274970.1"/>
    </source>
</evidence>
<sequence>MFHFPTLPWITPDVVVTWKQGVLEDRHVFERIWTLLRQNPRLVVLDIPLQAGLRDLPESFIITTLSSMQHLKELRLTWHTLDTETFLTAIPRLERLCIFNLQGIISKQEDFGDLRYFYIQRSITVNELSAIVERLPKLEDLRISSVRDEDKKEPATVWTGKLFRLVKKLKLNVAHDFNDDTIALLVRLFPAVVSVHIPTVFEKTKEALWENCYDLDEIVSEEAVSTDAWRQRRLEDAEKQSKECKHDN</sequence>
<protein>
    <submittedName>
        <fullName evidence="1">Uncharacterized protein</fullName>
    </submittedName>
</protein>
<gene>
    <name evidence="1" type="ORF">BGZ95_009310</name>
</gene>
<proteinExistence type="predicted"/>
<organism evidence="1 2">
    <name type="scientific">Linnemannia exigua</name>
    <dbReference type="NCBI Taxonomy" id="604196"/>
    <lineage>
        <taxon>Eukaryota</taxon>
        <taxon>Fungi</taxon>
        <taxon>Fungi incertae sedis</taxon>
        <taxon>Mucoromycota</taxon>
        <taxon>Mortierellomycotina</taxon>
        <taxon>Mortierellomycetes</taxon>
        <taxon>Mortierellales</taxon>
        <taxon>Mortierellaceae</taxon>
        <taxon>Linnemannia</taxon>
    </lineage>
</organism>
<accession>A0AAD4DD17</accession>
<keyword evidence="2" id="KW-1185">Reference proteome</keyword>